<name>A0A2Z7CSY2_9LAMI</name>
<feature type="compositionally biased region" description="Basic residues" evidence="1">
    <location>
        <begin position="691"/>
        <end position="702"/>
    </location>
</feature>
<accession>A0A2Z7CSY2</accession>
<dbReference type="Proteomes" id="UP000250235">
    <property type="component" value="Unassembled WGS sequence"/>
</dbReference>
<feature type="compositionally biased region" description="Polar residues" evidence="1">
    <location>
        <begin position="310"/>
        <end position="321"/>
    </location>
</feature>
<feature type="compositionally biased region" description="Low complexity" evidence="1">
    <location>
        <begin position="718"/>
        <end position="732"/>
    </location>
</feature>
<evidence type="ECO:0000313" key="2">
    <source>
        <dbReference type="EMBL" id="KZV47819.1"/>
    </source>
</evidence>
<evidence type="ECO:0008006" key="4">
    <source>
        <dbReference type="Google" id="ProtNLM"/>
    </source>
</evidence>
<keyword evidence="3" id="KW-1185">Reference proteome</keyword>
<evidence type="ECO:0000256" key="1">
    <source>
        <dbReference type="SAM" id="MobiDB-lite"/>
    </source>
</evidence>
<feature type="region of interest" description="Disordered" evidence="1">
    <location>
        <begin position="200"/>
        <end position="244"/>
    </location>
</feature>
<sequence>MRTRGDKRTSRKHDHKVLVAEESTKNWADTDSESCPAAPHRAIVNRRRFTVSWLTRHLTTRYSTSLTLNLHEKTLSLHLMTWSSSSSSSDSEQEEVHCLMADQTSDDEVFDFSNIEFTREDLVTALNDMVKEYRKLSHSFEEVKAENTDLKNSSVEPSNVELGEADSLKIELSKLKNENEMLKHESSELKAEVERLTNEMSSWNQSSRSLRKLQESQKPANDRTGLGFNSDASSDGETSTQSQPVYDKFNKMSFVKASVTYDYCESMTYNDQNSSKLNQKGKAGIGFSKPESSKPSWLKNKLDKEKAKASSKSFVPNQQWRSSKKVKTGSKRTQPRRDQNDQSMKSQLKRSHRNYAQTLTDSTGKTVKASFTLLPTTMASSLISSSHHIDFDSFFGIDDAGMVQMFESLIATGLKEFLGCPAVFYEDALTEFFANGSVRDGVVVSTIGAIAVEISEAVFAATFELPAEGLTDLSEVPKNLVVDARSLFSESKEQVGISCLKKELKIVYRLLSDILAKTIFVKAGSFDAVTRDRFLLMTAITYDVKVNWSTLLFGILKDMVTPGSRQAKGFAIQICVILKNIPGLELGESRSFPVSRILTEKTVHRYVTINEKVGMEETADSPKLKKTPELRRLVSQKRPAVDTAVAPVVKKKRTTKGKPVAVATVVVSLEGVPLQTIEDTTDAPTEQLPVPKRKTQKRKRKLVLGSDDESIVHEPVVGGTTAEQPAAEAATGVPDTEVEKADEQGAETAHNSIDEGTIIGNVASIDDPESSEKEPVDEPVAGQPEVVPVVEATTDDPDTIIAQVLDQLDSVATTDGGDQPDATGAEERHLFDLPYEDLMARIFRPRANKQNIIIQN</sequence>
<feature type="region of interest" description="Disordered" evidence="1">
    <location>
        <begin position="678"/>
        <end position="752"/>
    </location>
</feature>
<organism evidence="2 3">
    <name type="scientific">Dorcoceras hygrometricum</name>
    <dbReference type="NCBI Taxonomy" id="472368"/>
    <lineage>
        <taxon>Eukaryota</taxon>
        <taxon>Viridiplantae</taxon>
        <taxon>Streptophyta</taxon>
        <taxon>Embryophyta</taxon>
        <taxon>Tracheophyta</taxon>
        <taxon>Spermatophyta</taxon>
        <taxon>Magnoliopsida</taxon>
        <taxon>eudicotyledons</taxon>
        <taxon>Gunneridae</taxon>
        <taxon>Pentapetalae</taxon>
        <taxon>asterids</taxon>
        <taxon>lamiids</taxon>
        <taxon>Lamiales</taxon>
        <taxon>Gesneriaceae</taxon>
        <taxon>Didymocarpoideae</taxon>
        <taxon>Trichosporeae</taxon>
        <taxon>Loxocarpinae</taxon>
        <taxon>Dorcoceras</taxon>
    </lineage>
</organism>
<feature type="region of interest" description="Disordered" evidence="1">
    <location>
        <begin position="271"/>
        <end position="359"/>
    </location>
</feature>
<protein>
    <recommendedName>
        <fullName evidence="4">Dystroglycan-like</fullName>
    </recommendedName>
</protein>
<proteinExistence type="predicted"/>
<dbReference type="AlphaFoldDB" id="A0A2Z7CSY2"/>
<reference evidence="2 3" key="1">
    <citation type="journal article" date="2015" name="Proc. Natl. Acad. Sci. U.S.A.">
        <title>The resurrection genome of Boea hygrometrica: A blueprint for survival of dehydration.</title>
        <authorList>
            <person name="Xiao L."/>
            <person name="Yang G."/>
            <person name="Zhang L."/>
            <person name="Yang X."/>
            <person name="Zhao S."/>
            <person name="Ji Z."/>
            <person name="Zhou Q."/>
            <person name="Hu M."/>
            <person name="Wang Y."/>
            <person name="Chen M."/>
            <person name="Xu Y."/>
            <person name="Jin H."/>
            <person name="Xiao X."/>
            <person name="Hu G."/>
            <person name="Bao F."/>
            <person name="Hu Y."/>
            <person name="Wan P."/>
            <person name="Li L."/>
            <person name="Deng X."/>
            <person name="Kuang T."/>
            <person name="Xiang C."/>
            <person name="Zhu J.K."/>
            <person name="Oliver M.J."/>
            <person name="He Y."/>
        </authorList>
    </citation>
    <scope>NUCLEOTIDE SEQUENCE [LARGE SCALE GENOMIC DNA]</scope>
    <source>
        <strain evidence="3">cv. XS01</strain>
    </source>
</reference>
<evidence type="ECO:0000313" key="3">
    <source>
        <dbReference type="Proteomes" id="UP000250235"/>
    </source>
</evidence>
<gene>
    <name evidence="2" type="ORF">F511_40338</name>
</gene>
<dbReference type="EMBL" id="KQ994588">
    <property type="protein sequence ID" value="KZV47819.1"/>
    <property type="molecule type" value="Genomic_DNA"/>
</dbReference>
<dbReference type="OrthoDB" id="1839257at2759"/>
<feature type="compositionally biased region" description="Polar residues" evidence="1">
    <location>
        <begin position="230"/>
        <end position="244"/>
    </location>
</feature>
<feature type="compositionally biased region" description="Basic residues" evidence="1">
    <location>
        <begin position="322"/>
        <end position="334"/>
    </location>
</feature>